<evidence type="ECO:0000313" key="3">
    <source>
        <dbReference type="EMBL" id="KPA83289.1"/>
    </source>
</evidence>
<organism evidence="3 4">
    <name type="scientific">Leptomonas pyrrhocoris</name>
    <name type="common">Firebug parasite</name>
    <dbReference type="NCBI Taxonomy" id="157538"/>
    <lineage>
        <taxon>Eukaryota</taxon>
        <taxon>Discoba</taxon>
        <taxon>Euglenozoa</taxon>
        <taxon>Kinetoplastea</taxon>
        <taxon>Metakinetoplastina</taxon>
        <taxon>Trypanosomatida</taxon>
        <taxon>Trypanosomatidae</taxon>
        <taxon>Leishmaniinae</taxon>
        <taxon>Leptomonas</taxon>
    </lineage>
</organism>
<feature type="compositionally biased region" description="Low complexity" evidence="2">
    <location>
        <begin position="204"/>
        <end position="219"/>
    </location>
</feature>
<name>A0A0M9G6I7_LEPPY</name>
<feature type="compositionally biased region" description="Acidic residues" evidence="2">
    <location>
        <begin position="1202"/>
        <end position="1231"/>
    </location>
</feature>
<evidence type="ECO:0000256" key="1">
    <source>
        <dbReference type="SAM" id="Coils"/>
    </source>
</evidence>
<feature type="region of interest" description="Disordered" evidence="2">
    <location>
        <begin position="508"/>
        <end position="542"/>
    </location>
</feature>
<accession>A0A0M9G6I7</accession>
<protein>
    <submittedName>
        <fullName evidence="3">Uncharacterized protein</fullName>
    </submittedName>
</protein>
<sequence>MDWKAEATRVIQAFDVALGRPPFPQDPTEELVEKATAVHRTLNQVISEGKLKVLEGVAEVTTTLPILCASLKEGSPDRRPCLALYRPVLLAVGLASSLSTYPISHIVVDAKAVLGAALYGDAPQTGASSTNADDGADIAALNEAALFTFMATARGLTPEDMRRFLRLPLLGTRAAPAGKHNSSNPKSKGNGKGVAMLSSKDAPRAGPAATSAAATATGTPSGVSRAVLEVMIDAPLADDCRHVFESFIDNTQKFLDVVGCDGDLANRILKVYAERIVPKLKLSSLLPCLNAELLDYYVDVVASSLREGPSTLLISKELREIPLKLWDADRVHHLACAAAARSIRPEEAMPSLFVYTFLYAIYCASTGASAAASPSSTAAAEVEQPKPQDPSTEYKFVVAVLRATNAVLPAANSDKHAASPLQTYAQRNTGIVVIHGADVPGWWTPLSHFAQLLLSREAAMTLSTKGLTAEGGGEVAEEEVGLQSMELMALALRSLLVAVTKVAPVTDRVASPSTAPPPPQQHKANAGKLKGAKARSATGAPGKADVKVVQDAPPPVPISELLSSCCSILLFMFLYQRSTKASSAVRVSSRLHRREFGLLVEVLRSYAFLLQHQPQRLSAALWHNCLNLLTYSLWMPTECNPLSGQEDVNAPPSEAGNALPLDGLTGVLASATSSTDSMLWLAPLVLSSNVAKSTAQAPVDVARLLSANAELWLAVVQAAVGARKLPSQLASVLCQQLFPAPPAYVLGALCSALDETVLQTLADHIVTAAPSRSAVLVAGLQQMDHDTNFGEVFSAVKSAFLRDCVPACVAQNGLRRLLSVVAIWQAGLLAIEQAAEAEAKESARRGVQEQLRQTRELAAAHRSFQAEAQSKHDAKAAKQRAVQAEVARRRAQQAARFIEDAAVRARKRANAQETLKQMAEQSRARREAARRERFAAYQQRLQSEYRVATFLEHLNLSSARVMETRDALRKVIDKITPDDLLEFLVSGEAKVPSDMVEEVEGGDEEDEEDETAAVRAAAAPGTALVTPASVSSEVPRCTGERRDFWAEIMDHAVPADSVVLSRVLPVAATTADAAPPAPPTAYRQWSFHKRVTPLLDLFFYEDGDEYGKVPEVLPTLRLRVASGVWPSAKTQTLGFANLREAFDRMRQRGLVQMRDGVVQLTLLGFRYHFPFHDPDGMLEVHLREARERVRALVAHRHAAAEEGNDEANESEEEEWNDDEGFADEEDAEDGDSAGRLLPEVEFGI</sequence>
<proteinExistence type="predicted"/>
<dbReference type="EMBL" id="LGTL01000004">
    <property type="protein sequence ID" value="KPA83289.1"/>
    <property type="molecule type" value="Genomic_DNA"/>
</dbReference>
<feature type="coiled-coil region" evidence="1">
    <location>
        <begin position="874"/>
        <end position="932"/>
    </location>
</feature>
<dbReference type="OMA" id="ECRAVFE"/>
<evidence type="ECO:0000313" key="4">
    <source>
        <dbReference type="Proteomes" id="UP000037923"/>
    </source>
</evidence>
<keyword evidence="4" id="KW-1185">Reference proteome</keyword>
<dbReference type="RefSeq" id="XP_015661727.1">
    <property type="nucleotide sequence ID" value="XM_015800125.1"/>
</dbReference>
<dbReference type="RefSeq" id="XP_015661728.1">
    <property type="nucleotide sequence ID" value="XM_015800126.1"/>
</dbReference>
<reference evidence="3 4" key="1">
    <citation type="submission" date="2015-07" db="EMBL/GenBank/DDBJ databases">
        <title>High-quality genome of monoxenous trypanosomatid Leptomonas pyrrhocoris.</title>
        <authorList>
            <person name="Flegontov P."/>
            <person name="Butenko A."/>
            <person name="Firsov S."/>
            <person name="Vlcek C."/>
            <person name="Logacheva M.D."/>
            <person name="Field M."/>
            <person name="Filatov D."/>
            <person name="Flegontova O."/>
            <person name="Gerasimov E."/>
            <person name="Jackson A.P."/>
            <person name="Kelly S."/>
            <person name="Opperdoes F."/>
            <person name="O'Reilly A."/>
            <person name="Votypka J."/>
            <person name="Yurchenko V."/>
            <person name="Lukes J."/>
        </authorList>
    </citation>
    <scope>NUCLEOTIDE SEQUENCE [LARGE SCALE GENOMIC DNA]</scope>
    <source>
        <strain evidence="3">H10</strain>
    </source>
</reference>
<keyword evidence="1" id="KW-0175">Coiled coil</keyword>
<dbReference type="AlphaFoldDB" id="A0A0M9G6I7"/>
<dbReference type="Proteomes" id="UP000037923">
    <property type="component" value="Unassembled WGS sequence"/>
</dbReference>
<dbReference type="GeneID" id="26903247"/>
<feature type="region of interest" description="Disordered" evidence="2">
    <location>
        <begin position="1198"/>
        <end position="1244"/>
    </location>
</feature>
<dbReference type="VEuPathDB" id="TriTrypDB:LpyrH10_04_5060"/>
<evidence type="ECO:0000256" key="2">
    <source>
        <dbReference type="SAM" id="MobiDB-lite"/>
    </source>
</evidence>
<gene>
    <name evidence="3" type="ORF">ABB37_02956</name>
</gene>
<dbReference type="OrthoDB" id="247078at2759"/>
<comment type="caution">
    <text evidence="3">The sequence shown here is derived from an EMBL/GenBank/DDBJ whole genome shotgun (WGS) entry which is preliminary data.</text>
</comment>
<dbReference type="EMBL" id="LGTL01000004">
    <property type="protein sequence ID" value="KPA83288.1"/>
    <property type="molecule type" value="Genomic_DNA"/>
</dbReference>
<feature type="region of interest" description="Disordered" evidence="2">
    <location>
        <begin position="175"/>
        <end position="219"/>
    </location>
</feature>